<evidence type="ECO:0000256" key="1">
    <source>
        <dbReference type="SAM" id="Phobius"/>
    </source>
</evidence>
<feature type="transmembrane region" description="Helical" evidence="1">
    <location>
        <begin position="130"/>
        <end position="152"/>
    </location>
</feature>
<keyword evidence="1" id="KW-1133">Transmembrane helix</keyword>
<gene>
    <name evidence="2" type="ordered locus">Sgly_1449</name>
</gene>
<evidence type="ECO:0000313" key="3">
    <source>
        <dbReference type="Proteomes" id="UP000007488"/>
    </source>
</evidence>
<reference evidence="2 3" key="1">
    <citation type="journal article" date="2011" name="Stand. Genomic Sci.">
        <title>Complete genome sequence of Syntrophobotulus glycolicus type strain (FlGlyR).</title>
        <authorList>
            <person name="Han C."/>
            <person name="Mwirichia R."/>
            <person name="Chertkov O."/>
            <person name="Held B."/>
            <person name="Lapidus A."/>
            <person name="Nolan M."/>
            <person name="Lucas S."/>
            <person name="Hammon N."/>
            <person name="Deshpande S."/>
            <person name="Cheng J.F."/>
            <person name="Tapia R."/>
            <person name="Goodwin L."/>
            <person name="Pitluck S."/>
            <person name="Huntemann M."/>
            <person name="Liolios K."/>
            <person name="Ivanova N."/>
            <person name="Pagani I."/>
            <person name="Mavromatis K."/>
            <person name="Ovchinikova G."/>
            <person name="Pati A."/>
            <person name="Chen A."/>
            <person name="Palaniappan K."/>
            <person name="Land M."/>
            <person name="Hauser L."/>
            <person name="Brambilla E.M."/>
            <person name="Rohde M."/>
            <person name="Spring S."/>
            <person name="Sikorski J."/>
            <person name="Goker M."/>
            <person name="Woyke T."/>
            <person name="Bristow J."/>
            <person name="Eisen J.A."/>
            <person name="Markowitz V."/>
            <person name="Hugenholtz P."/>
            <person name="Kyrpides N.C."/>
            <person name="Klenk H.P."/>
            <person name="Detter J.C."/>
        </authorList>
    </citation>
    <scope>NUCLEOTIDE SEQUENCE [LARGE SCALE GENOMIC DNA]</scope>
    <source>
        <strain evidence="3">DSM 8271 / FlGlyR</strain>
    </source>
</reference>
<name>F0SWI5_SYNGF</name>
<feature type="transmembrane region" description="Helical" evidence="1">
    <location>
        <begin position="198"/>
        <end position="217"/>
    </location>
</feature>
<dbReference type="HOGENOM" id="CLU_035701_0_0_9"/>
<organism evidence="2 3">
    <name type="scientific">Syntrophobotulus glycolicus (strain DSM 8271 / FlGlyR)</name>
    <dbReference type="NCBI Taxonomy" id="645991"/>
    <lineage>
        <taxon>Bacteria</taxon>
        <taxon>Bacillati</taxon>
        <taxon>Bacillota</taxon>
        <taxon>Clostridia</taxon>
        <taxon>Eubacteriales</taxon>
        <taxon>Desulfitobacteriaceae</taxon>
        <taxon>Syntrophobotulus</taxon>
    </lineage>
</organism>
<protein>
    <submittedName>
        <fullName evidence="2">Uncharacterized protein</fullName>
    </submittedName>
</protein>
<dbReference type="AlphaFoldDB" id="F0SWI5"/>
<dbReference type="Proteomes" id="UP000007488">
    <property type="component" value="Chromosome"/>
</dbReference>
<feature type="transmembrane region" description="Helical" evidence="1">
    <location>
        <begin position="505"/>
        <end position="525"/>
    </location>
</feature>
<feature type="transmembrane region" description="Helical" evidence="1">
    <location>
        <begin position="410"/>
        <end position="433"/>
    </location>
</feature>
<sequence length="535" mass="61346">MMIETQKNIFNIMASINANRFIYYFKRLPLIGRILPDIVYEKVALKKVVAVIAGGSKVLSGFLAKALFLGLLVLLPVIFMEKDPVLRFNSYLHIFFMLNFTGSFLTSSIFSADLNRFIFLRLMRMDARSYIVSTVLCRALVDFLYFLPLVLISTKIMGGSLSQGFLPAIFLAAANLTGEVYFLLFYKRTGIMLNTKAPHVLTVAVLCLVSVYVPVFLHRPFAFIPLLFHPLFLFFLLGLIVFCLYSILSFRHYEQIGANTINPSKFAVTTEQMLRQARFSDVAVREKEFSALDLQSKKYESKTGFAYLNAIFFARHKRLLVKPILLRLAVIAVLFFTIIAVSFFIPHFIRPLSDLGKILPVFIFMMYFASIGERVCKAMFYNCDLSLLHYSFYRSRKAVLSNFRARLFRIAGLNFIVAAAISAAVVSLALIIFKLPWSFWDMLSFVLSIFFLALFFSVHHLFLYYVFQPYTTELGMKNPFYRVINYGVYLLCFFCTKIQSPPSSFTLIVLASTLIYIVGALILVYKYAPRTFRVK</sequence>
<feature type="transmembrane region" description="Helical" evidence="1">
    <location>
        <begin position="445"/>
        <end position="467"/>
    </location>
</feature>
<dbReference type="EMBL" id="CP002547">
    <property type="protein sequence ID" value="ADY55751.1"/>
    <property type="molecule type" value="Genomic_DNA"/>
</dbReference>
<keyword evidence="3" id="KW-1185">Reference proteome</keyword>
<feature type="transmembrane region" description="Helical" evidence="1">
    <location>
        <begin position="324"/>
        <end position="349"/>
    </location>
</feature>
<feature type="transmembrane region" description="Helical" evidence="1">
    <location>
        <begin position="479"/>
        <end position="499"/>
    </location>
</feature>
<dbReference type="OrthoDB" id="1710898at2"/>
<feature type="transmembrane region" description="Helical" evidence="1">
    <location>
        <begin position="355"/>
        <end position="372"/>
    </location>
</feature>
<feature type="transmembrane region" description="Helical" evidence="1">
    <location>
        <begin position="164"/>
        <end position="186"/>
    </location>
</feature>
<dbReference type="STRING" id="645991.Sgly_1449"/>
<accession>F0SWI5</accession>
<dbReference type="RefSeq" id="WP_013624621.1">
    <property type="nucleotide sequence ID" value="NC_015172.1"/>
</dbReference>
<feature type="transmembrane region" description="Helical" evidence="1">
    <location>
        <begin position="223"/>
        <end position="248"/>
    </location>
</feature>
<evidence type="ECO:0000313" key="2">
    <source>
        <dbReference type="EMBL" id="ADY55751.1"/>
    </source>
</evidence>
<proteinExistence type="predicted"/>
<keyword evidence="1" id="KW-0812">Transmembrane</keyword>
<reference evidence="3" key="2">
    <citation type="submission" date="2011-02" db="EMBL/GenBank/DDBJ databases">
        <title>The complete genome of Syntrophobotulus glycolicus DSM 8271.</title>
        <authorList>
            <person name="Lucas S."/>
            <person name="Copeland A."/>
            <person name="Lapidus A."/>
            <person name="Bruce D."/>
            <person name="Goodwin L."/>
            <person name="Pitluck S."/>
            <person name="Kyrpides N."/>
            <person name="Mavromatis K."/>
            <person name="Pagani I."/>
            <person name="Ivanova N."/>
            <person name="Mikhailova N."/>
            <person name="Chertkov O."/>
            <person name="Held B."/>
            <person name="Detter J.C."/>
            <person name="Tapia R."/>
            <person name="Han C."/>
            <person name="Land M."/>
            <person name="Hauser L."/>
            <person name="Markowitz V."/>
            <person name="Cheng J.-F."/>
            <person name="Hugenholtz P."/>
            <person name="Woyke T."/>
            <person name="Wu D."/>
            <person name="Spring S."/>
            <person name="Schroeder M."/>
            <person name="Brambilla E."/>
            <person name="Klenk H.-P."/>
            <person name="Eisen J.A."/>
        </authorList>
    </citation>
    <scope>NUCLEOTIDE SEQUENCE [LARGE SCALE GENOMIC DNA]</scope>
    <source>
        <strain evidence="3">DSM 8271 / FlGlyR</strain>
    </source>
</reference>
<feature type="transmembrane region" description="Helical" evidence="1">
    <location>
        <begin position="91"/>
        <end position="110"/>
    </location>
</feature>
<dbReference type="KEGG" id="sgy:Sgly_1449"/>
<feature type="transmembrane region" description="Helical" evidence="1">
    <location>
        <begin position="62"/>
        <end position="79"/>
    </location>
</feature>
<dbReference type="eggNOG" id="ENOG502Z8J5">
    <property type="taxonomic scope" value="Bacteria"/>
</dbReference>
<keyword evidence="1" id="KW-0472">Membrane</keyword>